<organism evidence="1 2">
    <name type="scientific">Rattus norvegicus</name>
    <name type="common">Rat</name>
    <dbReference type="NCBI Taxonomy" id="10116"/>
    <lineage>
        <taxon>Eukaryota</taxon>
        <taxon>Metazoa</taxon>
        <taxon>Chordata</taxon>
        <taxon>Craniata</taxon>
        <taxon>Vertebrata</taxon>
        <taxon>Euteleostomi</taxon>
        <taxon>Mammalia</taxon>
        <taxon>Eutheria</taxon>
        <taxon>Euarchontoglires</taxon>
        <taxon>Glires</taxon>
        <taxon>Rodentia</taxon>
        <taxon>Myomorpha</taxon>
        <taxon>Muroidea</taxon>
        <taxon>Muridae</taxon>
        <taxon>Murinae</taxon>
        <taxon>Rattus</taxon>
    </lineage>
</organism>
<dbReference type="Proteomes" id="UP000234681">
    <property type="component" value="Chromosome 20"/>
</dbReference>
<reference evidence="2" key="1">
    <citation type="submission" date="2005-09" db="EMBL/GenBank/DDBJ databases">
        <authorList>
            <person name="Mural R.J."/>
            <person name="Li P.W."/>
            <person name="Adams M.D."/>
            <person name="Amanatides P.G."/>
            <person name="Baden-Tillson H."/>
            <person name="Barnstead M."/>
            <person name="Chin S.H."/>
            <person name="Dew I."/>
            <person name="Evans C.A."/>
            <person name="Ferriera S."/>
            <person name="Flanigan M."/>
            <person name="Fosler C."/>
            <person name="Glodek A."/>
            <person name="Gu Z."/>
            <person name="Holt R.A."/>
            <person name="Jennings D."/>
            <person name="Kraft C.L."/>
            <person name="Lu F."/>
            <person name="Nguyen T."/>
            <person name="Nusskern D.R."/>
            <person name="Pfannkoch C.M."/>
            <person name="Sitter C."/>
            <person name="Sutton G.G."/>
            <person name="Venter J.C."/>
            <person name="Wang Z."/>
            <person name="Woodage T."/>
            <person name="Zheng X.H."/>
            <person name="Zhong F."/>
        </authorList>
    </citation>
    <scope>NUCLEOTIDE SEQUENCE [LARGE SCALE GENOMIC DNA]</scope>
    <source>
        <strain>BN</strain>
        <strain evidence="2">Sprague-Dawley</strain>
    </source>
</reference>
<dbReference type="AlphaFoldDB" id="A6JJY1"/>
<sequence length="96" mass="10823">MCIHAGRPALTHVQECYSLHVSSVAASESFPITFTSRRENKIHPCLWCGRRKSNGKPTKAIDQYQLNGNENGTDRHMEPRRGARGADCVNIKLDTW</sequence>
<proteinExistence type="predicted"/>
<gene>
    <name evidence="1" type="ORF">rCG_61100</name>
</gene>
<feature type="non-terminal residue" evidence="1">
    <location>
        <position position="96"/>
    </location>
</feature>
<protein>
    <submittedName>
        <fullName evidence="1">RCG61100</fullName>
    </submittedName>
</protein>
<name>A6JJY1_RAT</name>
<accession>A6JJY1</accession>
<dbReference type="EMBL" id="CH473988">
    <property type="protein sequence ID" value="EDL96997.1"/>
    <property type="molecule type" value="Genomic_DNA"/>
</dbReference>
<evidence type="ECO:0000313" key="1">
    <source>
        <dbReference type="EMBL" id="EDL96997.1"/>
    </source>
</evidence>
<evidence type="ECO:0000313" key="2">
    <source>
        <dbReference type="Proteomes" id="UP000234681"/>
    </source>
</evidence>